<dbReference type="Pfam" id="PF08240">
    <property type="entry name" value="ADH_N"/>
    <property type="match status" value="1"/>
</dbReference>
<dbReference type="InterPro" id="IPR013154">
    <property type="entry name" value="ADH-like_N"/>
</dbReference>
<gene>
    <name evidence="2" type="ORF">EXU48_16095</name>
</gene>
<dbReference type="EMBL" id="SMNA01000007">
    <property type="protein sequence ID" value="TDE91755.1"/>
    <property type="molecule type" value="Genomic_DNA"/>
</dbReference>
<dbReference type="CDD" id="cd08267">
    <property type="entry name" value="MDR1"/>
    <property type="match status" value="1"/>
</dbReference>
<proteinExistence type="predicted"/>
<dbReference type="Gene3D" id="3.90.180.10">
    <property type="entry name" value="Medium-chain alcohol dehydrogenases, catalytic domain"/>
    <property type="match status" value="1"/>
</dbReference>
<comment type="caution">
    <text evidence="2">The sequence shown here is derived from an EMBL/GenBank/DDBJ whole genome shotgun (WGS) entry which is preliminary data.</text>
</comment>
<evidence type="ECO:0000313" key="3">
    <source>
        <dbReference type="Proteomes" id="UP000504882"/>
    </source>
</evidence>
<sequence length="324" mass="34501">MSTRYGPPDVVAVRDDVPTPVPGPGELLVRVEVTTVNRTDCAYRRATPFFVRSFTGLRRPRRTVLGTEFAGEVVGTGAQVDRFAVGEMVFGYVEGRFGAHAEYLVVAQDGMVAKVPDGIGLREAAAATEGCHYALSAIRRAGVRPGHRVLVNGGTGGIGSAAVQALAELGASVTAVCRGAHLDLVRGLGAEHVIDFETEDFTRSATTYDVIIDAVGKSTFGRCRRILTPDGIYISSELGPFAQNLPLALIGSLRRGRQRVVFPFPDEGQAVVEGIRDRLAAGTFRPVIDRSYPLADIVAAYRYVETGQKIGNVLIDVRTAGSGA</sequence>
<dbReference type="InterPro" id="IPR036291">
    <property type="entry name" value="NAD(P)-bd_dom_sf"/>
</dbReference>
<keyword evidence="3" id="KW-1185">Reference proteome</keyword>
<dbReference type="SUPFAM" id="SSF51735">
    <property type="entry name" value="NAD(P)-binding Rossmann-fold domains"/>
    <property type="match status" value="1"/>
</dbReference>
<dbReference type="Gene3D" id="3.40.50.720">
    <property type="entry name" value="NAD(P)-binding Rossmann-like Domain"/>
    <property type="match status" value="1"/>
</dbReference>
<feature type="domain" description="Enoyl reductase (ER)" evidence="1">
    <location>
        <begin position="6"/>
        <end position="315"/>
    </location>
</feature>
<evidence type="ECO:0000259" key="1">
    <source>
        <dbReference type="SMART" id="SM00829"/>
    </source>
</evidence>
<dbReference type="Proteomes" id="UP000504882">
    <property type="component" value="Unassembled WGS sequence"/>
</dbReference>
<accession>A0ABY2E2G5</accession>
<organism evidence="2 3">
    <name type="scientific">Occultella glacieicola</name>
    <dbReference type="NCBI Taxonomy" id="2518684"/>
    <lineage>
        <taxon>Bacteria</taxon>
        <taxon>Bacillati</taxon>
        <taxon>Actinomycetota</taxon>
        <taxon>Actinomycetes</taxon>
        <taxon>Micrococcales</taxon>
        <taxon>Ruaniaceae</taxon>
        <taxon>Occultella</taxon>
    </lineage>
</organism>
<dbReference type="InterPro" id="IPR020843">
    <property type="entry name" value="ER"/>
</dbReference>
<dbReference type="SMART" id="SM00829">
    <property type="entry name" value="PKS_ER"/>
    <property type="match status" value="1"/>
</dbReference>
<reference evidence="2 3" key="1">
    <citation type="submission" date="2019-03" db="EMBL/GenBank/DDBJ databases">
        <title>Genomic features of bacteria from cold environments.</title>
        <authorList>
            <person name="Shen L."/>
        </authorList>
    </citation>
    <scope>NUCLEOTIDE SEQUENCE [LARGE SCALE GENOMIC DNA]</scope>
    <source>
        <strain evidence="3">T3246-1</strain>
    </source>
</reference>
<dbReference type="Pfam" id="PF13602">
    <property type="entry name" value="ADH_zinc_N_2"/>
    <property type="match status" value="1"/>
</dbReference>
<dbReference type="PANTHER" id="PTHR11695:SF294">
    <property type="entry name" value="RETICULON-4-INTERACTING PROTEIN 1, MITOCHONDRIAL"/>
    <property type="match status" value="1"/>
</dbReference>
<dbReference type="PANTHER" id="PTHR11695">
    <property type="entry name" value="ALCOHOL DEHYDROGENASE RELATED"/>
    <property type="match status" value="1"/>
</dbReference>
<dbReference type="InterPro" id="IPR050700">
    <property type="entry name" value="YIM1/Zinc_Alcohol_DH_Fams"/>
</dbReference>
<dbReference type="InterPro" id="IPR011032">
    <property type="entry name" value="GroES-like_sf"/>
</dbReference>
<name>A0ABY2E2G5_9MICO</name>
<evidence type="ECO:0000313" key="2">
    <source>
        <dbReference type="EMBL" id="TDE91755.1"/>
    </source>
</evidence>
<protein>
    <submittedName>
        <fullName evidence="2">NAD(P)-dependent alcohol dehydrogenase</fullName>
    </submittedName>
</protein>
<dbReference type="SUPFAM" id="SSF50129">
    <property type="entry name" value="GroES-like"/>
    <property type="match status" value="1"/>
</dbReference>